<protein>
    <submittedName>
        <fullName evidence="2">Uncharacterized protein</fullName>
    </submittedName>
</protein>
<feature type="non-terminal residue" evidence="2">
    <location>
        <position position="73"/>
    </location>
</feature>
<feature type="region of interest" description="Disordered" evidence="1">
    <location>
        <begin position="1"/>
        <end position="25"/>
    </location>
</feature>
<dbReference type="AlphaFoldDB" id="A0A6J4HIZ9"/>
<organism evidence="2">
    <name type="scientific">uncultured Mycobacteriales bacterium</name>
    <dbReference type="NCBI Taxonomy" id="581187"/>
    <lineage>
        <taxon>Bacteria</taxon>
        <taxon>Bacillati</taxon>
        <taxon>Actinomycetota</taxon>
        <taxon>Actinomycetes</taxon>
        <taxon>Mycobacteriales</taxon>
        <taxon>environmental samples</taxon>
    </lineage>
</organism>
<dbReference type="EMBL" id="CADCTP010000079">
    <property type="protein sequence ID" value="CAA9226210.1"/>
    <property type="molecule type" value="Genomic_DNA"/>
</dbReference>
<name>A0A6J4HIZ9_9ACTN</name>
<accession>A0A6J4HIZ9</accession>
<sequence length="73" mass="7747">VRPAMAPRTIDHRPGQPAAAEPGSARGVALHLPLRLPVHRRRLQRAQAVGARLGDRPGLPRLEGQVLRAAGGV</sequence>
<proteinExistence type="predicted"/>
<gene>
    <name evidence="2" type="ORF">AVDCRST_MAG41-748</name>
</gene>
<evidence type="ECO:0000313" key="2">
    <source>
        <dbReference type="EMBL" id="CAA9226210.1"/>
    </source>
</evidence>
<feature type="non-terminal residue" evidence="2">
    <location>
        <position position="1"/>
    </location>
</feature>
<reference evidence="2" key="1">
    <citation type="submission" date="2020-02" db="EMBL/GenBank/DDBJ databases">
        <authorList>
            <person name="Meier V. D."/>
        </authorList>
    </citation>
    <scope>NUCLEOTIDE SEQUENCE</scope>
    <source>
        <strain evidence="2">AVDCRST_MAG41</strain>
    </source>
</reference>
<evidence type="ECO:0000256" key="1">
    <source>
        <dbReference type="SAM" id="MobiDB-lite"/>
    </source>
</evidence>